<feature type="compositionally biased region" description="Low complexity" evidence="1">
    <location>
        <begin position="118"/>
        <end position="132"/>
    </location>
</feature>
<evidence type="ECO:0000256" key="1">
    <source>
        <dbReference type="SAM" id="MobiDB-lite"/>
    </source>
</evidence>
<keyword evidence="2" id="KW-0732">Signal</keyword>
<feature type="region of interest" description="Disordered" evidence="1">
    <location>
        <begin position="24"/>
        <end position="91"/>
    </location>
</feature>
<dbReference type="RefSeq" id="XP_050926005.1">
    <property type="nucleotide sequence ID" value="XM_051070048.1"/>
</dbReference>
<dbReference type="Proteomes" id="UP000694890">
    <property type="component" value="Linkage group LG4"/>
</dbReference>
<feature type="signal peptide" evidence="2">
    <location>
        <begin position="1"/>
        <end position="20"/>
    </location>
</feature>
<proteinExistence type="predicted"/>
<gene>
    <name evidence="4 5" type="primary">LOC108883525</name>
</gene>
<dbReference type="GeneID" id="108883525"/>
<evidence type="ECO:0000256" key="2">
    <source>
        <dbReference type="SAM" id="SignalP"/>
    </source>
</evidence>
<dbReference type="AlphaFoldDB" id="A0AAJ8DP69"/>
<organism evidence="3 5">
    <name type="scientific">Lates calcarifer</name>
    <name type="common">Barramundi</name>
    <name type="synonym">Holocentrus calcarifer</name>
    <dbReference type="NCBI Taxonomy" id="8187"/>
    <lineage>
        <taxon>Eukaryota</taxon>
        <taxon>Metazoa</taxon>
        <taxon>Chordata</taxon>
        <taxon>Craniata</taxon>
        <taxon>Vertebrata</taxon>
        <taxon>Euteleostomi</taxon>
        <taxon>Actinopterygii</taxon>
        <taxon>Neopterygii</taxon>
        <taxon>Teleostei</taxon>
        <taxon>Neoteleostei</taxon>
        <taxon>Acanthomorphata</taxon>
        <taxon>Carangaria</taxon>
        <taxon>Carangaria incertae sedis</taxon>
        <taxon>Centropomidae</taxon>
        <taxon>Lates</taxon>
    </lineage>
</organism>
<accession>A0AAJ8DP69</accession>
<feature type="compositionally biased region" description="Low complexity" evidence="1">
    <location>
        <begin position="24"/>
        <end position="48"/>
    </location>
</feature>
<feature type="chain" id="PRO_5044710040" evidence="2">
    <location>
        <begin position="21"/>
        <end position="231"/>
    </location>
</feature>
<evidence type="ECO:0000313" key="4">
    <source>
        <dbReference type="RefSeq" id="XP_050926005.1"/>
    </source>
</evidence>
<protein>
    <submittedName>
        <fullName evidence="4">Uncharacterized protein LOC108883525 isoform X2</fullName>
    </submittedName>
    <submittedName>
        <fullName evidence="5">Uncharacterized protein LOC108883525 isoform X3</fullName>
    </submittedName>
</protein>
<evidence type="ECO:0000313" key="3">
    <source>
        <dbReference type="Proteomes" id="UP000694890"/>
    </source>
</evidence>
<dbReference type="RefSeq" id="XP_050926006.1">
    <property type="nucleotide sequence ID" value="XM_051070049.1"/>
</dbReference>
<feature type="compositionally biased region" description="Polar residues" evidence="1">
    <location>
        <begin position="49"/>
        <end position="91"/>
    </location>
</feature>
<reference evidence="4 5" key="1">
    <citation type="submission" date="2025-04" db="UniProtKB">
        <authorList>
            <consortium name="RefSeq"/>
        </authorList>
    </citation>
    <scope>IDENTIFICATION</scope>
    <source>
        <tissue evidence="4 5">Brain</tissue>
    </source>
</reference>
<evidence type="ECO:0000313" key="5">
    <source>
        <dbReference type="RefSeq" id="XP_050926006.1"/>
    </source>
</evidence>
<sequence>MDWFASYSLLLVCLLLPYNASISTPTNVSTTSTPTGSASTGANTGGNSITPTPSNVGTASASIDSTPTRANARSNDTTSTPADISAASESTVSITGARTTVNTTVGPSIASTGADRGNISTTPTPSNINTTSPFIEPTFGALPDGFSDTTSTTESTPVDGSTATASTASAATDFLTAIVHLKASVLTHEEKDEDEILRALFSFVAQAQAPLQQSCEGCTLKIRSDPDKDLD</sequence>
<name>A0AAJ8DP69_LATCA</name>
<feature type="region of interest" description="Disordered" evidence="1">
    <location>
        <begin position="104"/>
        <end position="132"/>
    </location>
</feature>